<evidence type="ECO:0000256" key="11">
    <source>
        <dbReference type="SAM" id="MobiDB-lite"/>
    </source>
</evidence>
<dbReference type="InterPro" id="IPR001675">
    <property type="entry name" value="Glyco_trans_29"/>
</dbReference>
<keyword evidence="6" id="KW-0735">Signal-anchor</keyword>
<dbReference type="GO" id="GO:0003828">
    <property type="term" value="F:alpha-N-acetylneuraminate alpha-2,8-sialyltransferase activity"/>
    <property type="evidence" value="ECO:0007669"/>
    <property type="project" value="TreeGrafter"/>
</dbReference>
<keyword evidence="4" id="KW-0808">Transferase</keyword>
<dbReference type="PANTHER" id="PTHR11987:SF53">
    <property type="entry name" value="ALPHA-2,8-SIALYLTRANSFERASE 8F-LIKE"/>
    <property type="match status" value="1"/>
</dbReference>
<proteinExistence type="inferred from homology"/>
<evidence type="ECO:0000256" key="3">
    <source>
        <dbReference type="ARBA" id="ARBA00022676"/>
    </source>
</evidence>
<feature type="region of interest" description="Disordered" evidence="11">
    <location>
        <begin position="38"/>
        <end position="64"/>
    </location>
</feature>
<evidence type="ECO:0000256" key="5">
    <source>
        <dbReference type="ARBA" id="ARBA00022692"/>
    </source>
</evidence>
<name>A0A8J9YZ19_BRALA</name>
<dbReference type="GO" id="GO:0006491">
    <property type="term" value="P:N-glycan processing"/>
    <property type="evidence" value="ECO:0007669"/>
    <property type="project" value="TreeGrafter"/>
</dbReference>
<dbReference type="InterPro" id="IPR050943">
    <property type="entry name" value="Glycosyltr_29_Sialyltrsf"/>
</dbReference>
<sequence length="345" mass="39059">MSDTLQGPPQVTSTEIRISEEVSTDIRLQQEGDIEIRPQQEGNVEIRSPQEGSSEVQTLQGTSADGMKPVLEFGDLAPDSTWQFNAEAFKEVRDITAKLNVKERLQRMKVGNFTKSKKYKTPKIGHHDTCAIVGNSGVSLGSECGAKIDSKDFVIRIDIPVIQGYEKDVGRRTDMIISNMKTVKRMYESSHFENRSQDVYENRLKNIEGGFLIADVSVLREVVQVAETYKLSFMLLHLTERIRTGTGTIASEIAKKKMRGLPSTGLITVLMSTTFCDRTYMYGFFPFTTDAVNNSVPYHYYPGDYIYPPLHHTTGSHHMDREYDFFRDLHSRGVLKMHVGPCRKL</sequence>
<keyword evidence="3" id="KW-0328">Glycosyltransferase</keyword>
<comment type="similarity">
    <text evidence="2">Belongs to the glycosyltransferase 29 family.</text>
</comment>
<dbReference type="Gene3D" id="3.90.1480.20">
    <property type="entry name" value="Glycosyl transferase family 29"/>
    <property type="match status" value="1"/>
</dbReference>
<organism evidence="12 13">
    <name type="scientific">Branchiostoma lanceolatum</name>
    <name type="common">Common lancelet</name>
    <name type="synonym">Amphioxus lanceolatum</name>
    <dbReference type="NCBI Taxonomy" id="7740"/>
    <lineage>
        <taxon>Eukaryota</taxon>
        <taxon>Metazoa</taxon>
        <taxon>Chordata</taxon>
        <taxon>Cephalochordata</taxon>
        <taxon>Leptocardii</taxon>
        <taxon>Amphioxiformes</taxon>
        <taxon>Branchiostomatidae</taxon>
        <taxon>Branchiostoma</taxon>
    </lineage>
</organism>
<accession>A0A8J9YZ19</accession>
<evidence type="ECO:0000313" key="12">
    <source>
        <dbReference type="EMBL" id="CAH1244509.1"/>
    </source>
</evidence>
<feature type="compositionally biased region" description="Polar residues" evidence="11">
    <location>
        <begin position="50"/>
        <end position="63"/>
    </location>
</feature>
<dbReference type="PANTHER" id="PTHR11987">
    <property type="entry name" value="ALPHA-2,8-SIALYLTRANSFERASE"/>
    <property type="match status" value="1"/>
</dbReference>
<keyword evidence="10" id="KW-0325">Glycoprotein</keyword>
<evidence type="ECO:0000256" key="7">
    <source>
        <dbReference type="ARBA" id="ARBA00022989"/>
    </source>
</evidence>
<keyword evidence="8" id="KW-0333">Golgi apparatus</keyword>
<evidence type="ECO:0000256" key="6">
    <source>
        <dbReference type="ARBA" id="ARBA00022968"/>
    </source>
</evidence>
<evidence type="ECO:0000256" key="9">
    <source>
        <dbReference type="ARBA" id="ARBA00023136"/>
    </source>
</evidence>
<evidence type="ECO:0000256" key="10">
    <source>
        <dbReference type="ARBA" id="ARBA00023180"/>
    </source>
</evidence>
<comment type="subcellular location">
    <subcellularLocation>
        <location evidence="1">Golgi apparatus membrane</location>
        <topology evidence="1">Single-pass type II membrane protein</topology>
    </subcellularLocation>
</comment>
<evidence type="ECO:0000256" key="4">
    <source>
        <dbReference type="ARBA" id="ARBA00022679"/>
    </source>
</evidence>
<dbReference type="InterPro" id="IPR038578">
    <property type="entry name" value="GT29-like_sf"/>
</dbReference>
<reference evidence="12" key="1">
    <citation type="submission" date="2022-01" db="EMBL/GenBank/DDBJ databases">
        <authorList>
            <person name="Braso-Vives M."/>
        </authorList>
    </citation>
    <scope>NUCLEOTIDE SEQUENCE</scope>
</reference>
<evidence type="ECO:0000256" key="2">
    <source>
        <dbReference type="ARBA" id="ARBA00006003"/>
    </source>
</evidence>
<keyword evidence="9" id="KW-0472">Membrane</keyword>
<dbReference type="GO" id="GO:0009311">
    <property type="term" value="P:oligosaccharide metabolic process"/>
    <property type="evidence" value="ECO:0007669"/>
    <property type="project" value="TreeGrafter"/>
</dbReference>
<dbReference type="EMBL" id="OV696699">
    <property type="protein sequence ID" value="CAH1244509.1"/>
    <property type="molecule type" value="Genomic_DNA"/>
</dbReference>
<evidence type="ECO:0000313" key="13">
    <source>
        <dbReference type="Proteomes" id="UP000838412"/>
    </source>
</evidence>
<dbReference type="Pfam" id="PF00777">
    <property type="entry name" value="Glyco_transf_29"/>
    <property type="match status" value="1"/>
</dbReference>
<evidence type="ECO:0000256" key="8">
    <source>
        <dbReference type="ARBA" id="ARBA00023034"/>
    </source>
</evidence>
<evidence type="ECO:0000256" key="1">
    <source>
        <dbReference type="ARBA" id="ARBA00004323"/>
    </source>
</evidence>
<dbReference type="GO" id="GO:0000139">
    <property type="term" value="C:Golgi membrane"/>
    <property type="evidence" value="ECO:0007669"/>
    <property type="project" value="UniProtKB-SubCell"/>
</dbReference>
<dbReference type="AlphaFoldDB" id="A0A8J9YZ19"/>
<dbReference type="OrthoDB" id="10264956at2759"/>
<protein>
    <submittedName>
        <fullName evidence="12">ST8SIA2 protein</fullName>
    </submittedName>
</protein>
<gene>
    <name evidence="12" type="primary">ST8SIA2</name>
    <name evidence="12" type="ORF">BLAG_LOCUS7136</name>
</gene>
<keyword evidence="7" id="KW-1133">Transmembrane helix</keyword>
<keyword evidence="13" id="KW-1185">Reference proteome</keyword>
<keyword evidence="5" id="KW-0812">Transmembrane</keyword>
<dbReference type="CDD" id="cd23963">
    <property type="entry name" value="GT29_ST8SIA"/>
    <property type="match status" value="1"/>
</dbReference>
<dbReference type="Proteomes" id="UP000838412">
    <property type="component" value="Chromosome 14"/>
</dbReference>